<dbReference type="PANTHER" id="PTHR33494">
    <property type="entry name" value="OS02G0793800 PROTEIN"/>
    <property type="match status" value="1"/>
</dbReference>
<feature type="region of interest" description="Disordered" evidence="1">
    <location>
        <begin position="1"/>
        <end position="29"/>
    </location>
</feature>
<evidence type="ECO:0000313" key="4">
    <source>
        <dbReference type="Proteomes" id="UP001472866"/>
    </source>
</evidence>
<protein>
    <recommendedName>
        <fullName evidence="2">TRF2/HOY1 PH-like domain-containing protein</fullName>
    </recommendedName>
</protein>
<feature type="region of interest" description="Disordered" evidence="1">
    <location>
        <begin position="128"/>
        <end position="196"/>
    </location>
</feature>
<dbReference type="Proteomes" id="UP001472866">
    <property type="component" value="Chromosome 12"/>
</dbReference>
<feature type="compositionally biased region" description="Basic and acidic residues" evidence="1">
    <location>
        <begin position="1"/>
        <end position="11"/>
    </location>
</feature>
<dbReference type="AlphaFoldDB" id="A0AAX4PHD1"/>
<dbReference type="Pfam" id="PF24818">
    <property type="entry name" value="PH_TRF2_HOY1"/>
    <property type="match status" value="1"/>
</dbReference>
<evidence type="ECO:0000313" key="3">
    <source>
        <dbReference type="EMBL" id="WZN65338.1"/>
    </source>
</evidence>
<dbReference type="PANTHER" id="PTHR33494:SF1">
    <property type="entry name" value="C2H2-TYPE DOMAIN-CONTAINING PROTEIN-RELATED"/>
    <property type="match status" value="1"/>
</dbReference>
<evidence type="ECO:0000259" key="2">
    <source>
        <dbReference type="Pfam" id="PF24818"/>
    </source>
</evidence>
<reference evidence="3 4" key="1">
    <citation type="submission" date="2024-03" db="EMBL/GenBank/DDBJ databases">
        <title>Complete genome sequence of the green alga Chloropicon roscoffensis RCC1871.</title>
        <authorList>
            <person name="Lemieux C."/>
            <person name="Pombert J.-F."/>
            <person name="Otis C."/>
            <person name="Turmel M."/>
        </authorList>
    </citation>
    <scope>NUCLEOTIDE SEQUENCE [LARGE SCALE GENOMIC DNA]</scope>
    <source>
        <strain evidence="3 4">RCC1871</strain>
    </source>
</reference>
<evidence type="ECO:0000256" key="1">
    <source>
        <dbReference type="SAM" id="MobiDB-lite"/>
    </source>
</evidence>
<feature type="domain" description="TRF2/HOY1 PH-like" evidence="2">
    <location>
        <begin position="198"/>
        <end position="316"/>
    </location>
</feature>
<feature type="compositionally biased region" description="Basic residues" evidence="1">
    <location>
        <begin position="161"/>
        <end position="179"/>
    </location>
</feature>
<name>A0AAX4PHD1_9CHLO</name>
<keyword evidence="4" id="KW-1185">Reference proteome</keyword>
<feature type="compositionally biased region" description="Gly residues" evidence="1">
    <location>
        <begin position="133"/>
        <end position="145"/>
    </location>
</feature>
<organism evidence="3 4">
    <name type="scientific">Chloropicon roscoffensis</name>
    <dbReference type="NCBI Taxonomy" id="1461544"/>
    <lineage>
        <taxon>Eukaryota</taxon>
        <taxon>Viridiplantae</taxon>
        <taxon>Chlorophyta</taxon>
        <taxon>Chloropicophyceae</taxon>
        <taxon>Chloropicales</taxon>
        <taxon>Chloropicaceae</taxon>
        <taxon>Chloropicon</taxon>
    </lineage>
</organism>
<proteinExistence type="predicted"/>
<gene>
    <name evidence="3" type="ORF">HKI87_12g68960</name>
</gene>
<accession>A0AAX4PHD1</accession>
<dbReference type="InterPro" id="IPR057939">
    <property type="entry name" value="TRF2_HOY1_PH"/>
</dbReference>
<dbReference type="EMBL" id="CP151512">
    <property type="protein sequence ID" value="WZN65338.1"/>
    <property type="molecule type" value="Genomic_DNA"/>
</dbReference>
<sequence>MKRTRETREGADTDAGVASSAGRGLHHALGPGIAVDKKMRMRANAHGHAQQGVMVPVHDHLGGFRQRQLHHPSQRGAVDPWSHYSLFNMKGTAAQDALSASPLGLKLKKTPSQVDMLQQELSELSHQTRFSAGGSGGGGSSGGASSGRRHHHGMADPAPQHQRHQHLQGHHQGGGRRARQASSAGQGGQEATRMKASNFPASTLQIGKWKKVAAHEGGLIAKCYYAKKKLVWEVLLEEGRKSKIEISWDDISALSFSAPPQRSAFLEIELSSSPTFKRESDPQPRRHTTWVKRDDFTGGEATACRPHRLFFAPGVLTKHIDRLLLCDERLRKLCKNL</sequence>